<evidence type="ECO:0000256" key="4">
    <source>
        <dbReference type="ARBA" id="ARBA00022475"/>
    </source>
</evidence>
<dbReference type="InterPro" id="IPR033463">
    <property type="entry name" value="sCache_3"/>
</dbReference>
<dbReference type="Pfam" id="PF14689">
    <property type="entry name" value="SPOB_a"/>
    <property type="match status" value="1"/>
</dbReference>
<evidence type="ECO:0000256" key="14">
    <source>
        <dbReference type="SAM" id="Phobius"/>
    </source>
</evidence>
<keyword evidence="17" id="KW-1185">Reference proteome</keyword>
<proteinExistence type="predicted"/>
<evidence type="ECO:0000256" key="6">
    <source>
        <dbReference type="ARBA" id="ARBA00022679"/>
    </source>
</evidence>
<dbReference type="Gene3D" id="1.10.287.130">
    <property type="match status" value="1"/>
</dbReference>
<keyword evidence="7 14" id="KW-0812">Transmembrane</keyword>
<evidence type="ECO:0000256" key="1">
    <source>
        <dbReference type="ARBA" id="ARBA00000085"/>
    </source>
</evidence>
<evidence type="ECO:0000256" key="13">
    <source>
        <dbReference type="ARBA" id="ARBA00023136"/>
    </source>
</evidence>
<evidence type="ECO:0000259" key="15">
    <source>
        <dbReference type="PROSITE" id="PS50109"/>
    </source>
</evidence>
<dbReference type="SUPFAM" id="SSF55874">
    <property type="entry name" value="ATPase domain of HSP90 chaperone/DNA topoisomerase II/histidine kinase"/>
    <property type="match status" value="1"/>
</dbReference>
<evidence type="ECO:0000256" key="3">
    <source>
        <dbReference type="ARBA" id="ARBA00012438"/>
    </source>
</evidence>
<evidence type="ECO:0000256" key="8">
    <source>
        <dbReference type="ARBA" id="ARBA00022741"/>
    </source>
</evidence>
<dbReference type="Pfam" id="PF00989">
    <property type="entry name" value="PAS"/>
    <property type="match status" value="1"/>
</dbReference>
<dbReference type="SUPFAM" id="SSF55890">
    <property type="entry name" value="Sporulation response regulatory protein Spo0B"/>
    <property type="match status" value="1"/>
</dbReference>
<evidence type="ECO:0000256" key="9">
    <source>
        <dbReference type="ARBA" id="ARBA00022777"/>
    </source>
</evidence>
<dbReference type="InterPro" id="IPR003594">
    <property type="entry name" value="HATPase_dom"/>
</dbReference>
<dbReference type="Pfam" id="PF02518">
    <property type="entry name" value="HATPase_c"/>
    <property type="match status" value="1"/>
</dbReference>
<dbReference type="SUPFAM" id="SSF103190">
    <property type="entry name" value="Sensory domain-like"/>
    <property type="match status" value="1"/>
</dbReference>
<evidence type="ECO:0000256" key="12">
    <source>
        <dbReference type="ARBA" id="ARBA00023012"/>
    </source>
</evidence>
<feature type="transmembrane region" description="Helical" evidence="14">
    <location>
        <begin position="26"/>
        <end position="47"/>
    </location>
</feature>
<dbReference type="Gene3D" id="3.30.450.20">
    <property type="entry name" value="PAS domain"/>
    <property type="match status" value="2"/>
</dbReference>
<dbReference type="InterPro" id="IPR004358">
    <property type="entry name" value="Sig_transdc_His_kin-like_C"/>
</dbReference>
<protein>
    <recommendedName>
        <fullName evidence="3">histidine kinase</fullName>
        <ecNumber evidence="3">2.7.13.3</ecNumber>
    </recommendedName>
</protein>
<feature type="transmembrane region" description="Helical" evidence="14">
    <location>
        <begin position="187"/>
        <end position="207"/>
    </location>
</feature>
<dbReference type="SUPFAM" id="SSF55785">
    <property type="entry name" value="PYP-like sensor domain (PAS domain)"/>
    <property type="match status" value="1"/>
</dbReference>
<dbReference type="InterPro" id="IPR036890">
    <property type="entry name" value="HATPase_C_sf"/>
</dbReference>
<evidence type="ECO:0000256" key="5">
    <source>
        <dbReference type="ARBA" id="ARBA00022553"/>
    </source>
</evidence>
<dbReference type="InterPro" id="IPR013767">
    <property type="entry name" value="PAS_fold"/>
</dbReference>
<dbReference type="InterPro" id="IPR029151">
    <property type="entry name" value="Sensor-like_sf"/>
</dbReference>
<keyword evidence="6" id="KW-0808">Transferase</keyword>
<dbReference type="InterPro" id="IPR035965">
    <property type="entry name" value="PAS-like_dom_sf"/>
</dbReference>
<dbReference type="InterPro" id="IPR039506">
    <property type="entry name" value="SPOB_a"/>
</dbReference>
<dbReference type="Proteomes" id="UP000003027">
    <property type="component" value="Unassembled WGS sequence"/>
</dbReference>
<keyword evidence="11 14" id="KW-1133">Transmembrane helix</keyword>
<dbReference type="PRINTS" id="PR00344">
    <property type="entry name" value="BCTRLSENSOR"/>
</dbReference>
<keyword evidence="13 14" id="KW-0472">Membrane</keyword>
<name>A0ABP2EI44_YERMW</name>
<dbReference type="InterPro" id="IPR016120">
    <property type="entry name" value="Sig_transdc_His_kin_SpoOB"/>
</dbReference>
<dbReference type="PANTHER" id="PTHR43547:SF10">
    <property type="entry name" value="SENSOR HISTIDINE KINASE DCUS"/>
    <property type="match status" value="1"/>
</dbReference>
<accession>A0ABP2EI44</accession>
<evidence type="ECO:0000313" key="16">
    <source>
        <dbReference type="EMBL" id="EEQ12027.1"/>
    </source>
</evidence>
<dbReference type="EMBL" id="AALD02000004">
    <property type="protein sequence ID" value="EEQ12027.1"/>
    <property type="molecule type" value="Genomic_DNA"/>
</dbReference>
<organism evidence="16 17">
    <name type="scientific">Yersinia mollaretii (strain ATCC 43969 / DSM 18520 / CIP 103324 / CNY 7263 / WAIP 204)</name>
    <dbReference type="NCBI Taxonomy" id="349967"/>
    <lineage>
        <taxon>Bacteria</taxon>
        <taxon>Pseudomonadati</taxon>
        <taxon>Pseudomonadota</taxon>
        <taxon>Gammaproteobacteria</taxon>
        <taxon>Enterobacterales</taxon>
        <taxon>Yersiniaceae</taxon>
        <taxon>Yersinia</taxon>
    </lineage>
</organism>
<sequence>MSLEHGMNNATSAGKQKVPLRLSTSITLMVSAVIISVLFVVHTLFFIQLSQMAQESLQNKAVAVARALSFSPTIINGLTDPVAGQKIQAYTSEVQKANDLLFIVITNMEGIRYSHPNPEMIGQHFIGNDLLPALQGKENSAINRGVLARALRIFIPVYAPQGKQIGVVAIGISLTSIDSVVNETRWTIPWTILFGALIGSLGTWFLVKALKRIMLGFEPYEISNLFEQRNAMLQSIKEGVIAVDADSRITVVNHEAKRLFKQSGPMENLLLSNASKYWPVRLYLQQVLETGIARRDEEINFNGSILLTNTVPVMVKGNVIGAIATFRDKTEVSQLMQRLTGMVHYADALRAQSHEFMNKLHVILGLLHMKYYQQLEDYIVKTSNNYQAEIGSLLRKIKSPVIAGFLLGKINRARDLGITLSISDDSLLPDTDNEQVTTTLITVLGNLIENAMEAIGSQSQREINVSFHYQNGRVHCVVSDDGPGISAELQDRIFDNGFSTKGNEHGIGLSLVRQSLESIGGDIEFDSEAGVFTQFFISLPYDITLNNMTSHNNMTFSNISSNNISAVNHD</sequence>
<keyword evidence="12" id="KW-0902">Two-component regulatory system</keyword>
<dbReference type="PANTHER" id="PTHR43547">
    <property type="entry name" value="TWO-COMPONENT HISTIDINE KINASE"/>
    <property type="match status" value="1"/>
</dbReference>
<evidence type="ECO:0000256" key="10">
    <source>
        <dbReference type="ARBA" id="ARBA00022840"/>
    </source>
</evidence>
<dbReference type="EC" id="2.7.13.3" evidence="3"/>
<evidence type="ECO:0000256" key="11">
    <source>
        <dbReference type="ARBA" id="ARBA00022989"/>
    </source>
</evidence>
<dbReference type="Gene3D" id="3.30.565.10">
    <property type="entry name" value="Histidine kinase-like ATPase, C-terminal domain"/>
    <property type="match status" value="1"/>
</dbReference>
<gene>
    <name evidence="16" type="ORF">ymoll0001_24170</name>
</gene>
<keyword evidence="5" id="KW-0597">Phosphoprotein</keyword>
<feature type="domain" description="Histidine kinase" evidence="15">
    <location>
        <begin position="351"/>
        <end position="543"/>
    </location>
</feature>
<evidence type="ECO:0000256" key="2">
    <source>
        <dbReference type="ARBA" id="ARBA00004651"/>
    </source>
</evidence>
<dbReference type="SMART" id="SM00387">
    <property type="entry name" value="HATPase_c"/>
    <property type="match status" value="1"/>
</dbReference>
<dbReference type="PROSITE" id="PS50109">
    <property type="entry name" value="HIS_KIN"/>
    <property type="match status" value="1"/>
</dbReference>
<dbReference type="InterPro" id="IPR005467">
    <property type="entry name" value="His_kinase_dom"/>
</dbReference>
<evidence type="ECO:0000313" key="17">
    <source>
        <dbReference type="Proteomes" id="UP000003027"/>
    </source>
</evidence>
<keyword evidence="9" id="KW-0418">Kinase</keyword>
<evidence type="ECO:0000256" key="7">
    <source>
        <dbReference type="ARBA" id="ARBA00022692"/>
    </source>
</evidence>
<keyword evidence="4" id="KW-1003">Cell membrane</keyword>
<dbReference type="NCBIfam" id="NF008298">
    <property type="entry name" value="PRK11086.1"/>
    <property type="match status" value="1"/>
</dbReference>
<comment type="subcellular location">
    <subcellularLocation>
        <location evidence="2">Cell membrane</location>
        <topology evidence="2">Multi-pass membrane protein</topology>
    </subcellularLocation>
</comment>
<dbReference type="Pfam" id="PF17203">
    <property type="entry name" value="sCache_3_2"/>
    <property type="match status" value="1"/>
</dbReference>
<comment type="catalytic activity">
    <reaction evidence="1">
        <text>ATP + protein L-histidine = ADP + protein N-phospho-L-histidine.</text>
        <dbReference type="EC" id="2.7.13.3"/>
    </reaction>
</comment>
<comment type="caution">
    <text evidence="16">The sequence shown here is derived from an EMBL/GenBank/DDBJ whole genome shotgun (WGS) entry which is preliminary data.</text>
</comment>
<reference evidence="16" key="1">
    <citation type="submission" date="2008-12" db="EMBL/GenBank/DDBJ databases">
        <title>Annotation of the Yersinia mollaretii ATCC 43969 genome.</title>
        <authorList>
            <person name="Read T.D."/>
            <person name="Akmal A."/>
            <person name="Bishop-Lilly K."/>
            <person name="Chen P.E."/>
            <person name="Cook C."/>
            <person name="Kiley M.P."/>
            <person name="Lentz S."/>
            <person name="Mateczun A."/>
            <person name="Nagarajan N."/>
            <person name="Nolan N."/>
            <person name="Osborne B.I."/>
            <person name="Pop M."/>
            <person name="Sozhamannan S."/>
            <person name="Stewart A.C."/>
            <person name="Sulakvelidze A."/>
            <person name="Thomason B."/>
            <person name="Willner K."/>
            <person name="Zwick M.E."/>
        </authorList>
    </citation>
    <scope>NUCLEOTIDE SEQUENCE [LARGE SCALE GENOMIC DNA]</scope>
    <source>
        <strain evidence="16">ATCC 43969</strain>
    </source>
</reference>
<keyword evidence="10" id="KW-0067">ATP-binding</keyword>
<keyword evidence="8" id="KW-0547">Nucleotide-binding</keyword>